<proteinExistence type="predicted"/>
<name>A0ABY8AVT1_9GAMM</name>
<keyword evidence="2" id="KW-1185">Reference proteome</keyword>
<organism evidence="1 2">
    <name type="scientific">Legionella cardiaca</name>
    <dbReference type="NCBI Taxonomy" id="1071983"/>
    <lineage>
        <taxon>Bacteria</taxon>
        <taxon>Pseudomonadati</taxon>
        <taxon>Pseudomonadota</taxon>
        <taxon>Gammaproteobacteria</taxon>
        <taxon>Legionellales</taxon>
        <taxon>Legionellaceae</taxon>
        <taxon>Legionella</taxon>
    </lineage>
</organism>
<evidence type="ECO:0000313" key="1">
    <source>
        <dbReference type="EMBL" id="WED43536.1"/>
    </source>
</evidence>
<protein>
    <submittedName>
        <fullName evidence="1">Host attachment protein</fullName>
    </submittedName>
</protein>
<dbReference type="EMBL" id="CP119078">
    <property type="protein sequence ID" value="WED43536.1"/>
    <property type="molecule type" value="Genomic_DNA"/>
</dbReference>
<gene>
    <name evidence="1" type="ORF">PXX05_01820</name>
</gene>
<sequence length="140" mass="16099">MKWIVAANSNECCFYVYDSKHLDALKSLTHSKAKLQNRELVTDSPGSYKAGNYIHGAYESRTEPEKVESEKFVQEIAQELNDGRVRNQFDGLVIIMPAQMEGLLSKHLNKEVKEQVETVLHKNIMNFSKNKLQDYIKSHI</sequence>
<reference evidence="1 2" key="1">
    <citation type="submission" date="2023-02" db="EMBL/GenBank/DDBJ databases">
        <title>Genome Sequence of L. cardiaca H63T.</title>
        <authorList>
            <person name="Lopez A.E."/>
            <person name="Cianciotto N.P."/>
        </authorList>
    </citation>
    <scope>NUCLEOTIDE SEQUENCE [LARGE SCALE GENOMIC DNA]</scope>
    <source>
        <strain evidence="1 2">H63</strain>
    </source>
</reference>
<dbReference type="Pfam" id="PF10116">
    <property type="entry name" value="Host_attach"/>
    <property type="match status" value="1"/>
</dbReference>
<accession>A0ABY8AVT1</accession>
<evidence type="ECO:0000313" key="2">
    <source>
        <dbReference type="Proteomes" id="UP001222087"/>
    </source>
</evidence>
<dbReference type="InterPro" id="IPR019291">
    <property type="entry name" value="Host_attachment_protein"/>
</dbReference>
<dbReference type="Proteomes" id="UP001222087">
    <property type="component" value="Chromosome"/>
</dbReference>
<dbReference type="RefSeq" id="WP_275089345.1">
    <property type="nucleotide sequence ID" value="NZ_CP119078.1"/>
</dbReference>